<evidence type="ECO:0000256" key="13">
    <source>
        <dbReference type="ARBA" id="ARBA00052609"/>
    </source>
</evidence>
<comment type="catalytic activity">
    <reaction evidence="14">
        <text>an aromatic (S)-hydroxynitrile = an aromatic aldehyde + hydrogen cyanide</text>
        <dbReference type="Rhea" id="RHEA:54660"/>
        <dbReference type="ChEBI" id="CHEBI:18407"/>
        <dbReference type="ChEBI" id="CHEBI:33855"/>
        <dbReference type="ChEBI" id="CHEBI:138306"/>
        <dbReference type="EC" id="4.1.2.47"/>
    </reaction>
</comment>
<dbReference type="InterPro" id="IPR000073">
    <property type="entry name" value="AB_hydrolase_1"/>
</dbReference>
<evidence type="ECO:0000256" key="12">
    <source>
        <dbReference type="ARBA" id="ARBA00052600"/>
    </source>
</evidence>
<dbReference type="OrthoDB" id="851202at2759"/>
<evidence type="ECO:0000256" key="14">
    <source>
        <dbReference type="ARBA" id="ARBA00052826"/>
    </source>
</evidence>
<sequence>MFHNASKIQGLAMKGQHHFVLVHGSCHGAWCWYKVASLLKSAGHRVTALDQAASGVNPKQVQDLHSSVTDYLEPLLIFLMSLEPEERVILVGHSMGGLNVAIAMERFPQKISAAVFVAGIMPGPDLGYRTARKESRFHGLHIRFWKWAWQASHSHTIRAHLHGNKVVPDLELAMSMVRPYPFFSHASTEANAVFTKEKYGSVARAYIVCDQDKTFEEDLQRWMIENNPPDEVKVISGSDHMVISRLASPSKTASQIEGLAMEGQHHFVLVHGACHGVWCWDKVATLLKSAGHRVTALDQGASGDNPKQLREIRSVSDYLEPLMVFLMSLEPEQRVILVGHSMGGLDVAIAMERFPERISAAVFVAGIMPGPDLSFSTASGEDLELAMSMVRPYPSFSYGMEENAVFTKEKYGSVARAYIVCDQDKVFEEDLQRWMIENNPPDEVKVISGSDHMVMPARVDQDYTREYLVMEGKQKHHFVLVHGACHGAWCWYKVATLLKSGGHRVTALDQGACGVNPKQVQDLHSFSDYMEPLMAFLMSLKPEESVILVGHSMGGLSVAISMEKFPQKISAAVFVAAFMPGPDLSYSTARAEYDRRIDSYMDSTFVLGSGPGKPPTAILFGPDFMATTLYQLSPAEDLELAMSLVRPFPFFRDASLLEENGALFTKEKYGSVARAYIVCDQDKILEEDLQKWMIENNRPDDVKPLMGHGVGIRWHLSLNPLATKLLLLTWGLQVHHLKSFSDYVEPLMEFMSSLPQEEKIILVGHSYGGYCVSVAMEKFSHKISAAVYVAAFMPGPQLSFAPIQEEHTRRVGSFMDYQYLFSDGPENPPTTFIVGPEFASTRLYQLSPVEDLELAMMSMRPFPWFSDEEIRDKAVLTKEKYGSVPRAYIICDQDNIIKEDFQRWMIENYPTDETKLISNTDHMVMVCKPKELCSSLLEIAEKFQCSA</sequence>
<comment type="catalytic activity">
    <reaction evidence="5">
        <text>benzaldehyde + hydrogen cyanide = (S)-mandelonitrile</text>
        <dbReference type="Rhea" id="RHEA:77427"/>
        <dbReference type="ChEBI" id="CHEBI:17169"/>
        <dbReference type="ChEBI" id="CHEBI:18407"/>
        <dbReference type="ChEBI" id="CHEBI:36941"/>
    </reaction>
</comment>
<comment type="caution">
    <text evidence="23">The sequence shown here is derived from an EMBL/GenBank/DDBJ whole genome shotgun (WGS) entry which is preliminary data.</text>
</comment>
<dbReference type="GO" id="GO:0080032">
    <property type="term" value="F:methyl jasmonate esterase activity"/>
    <property type="evidence" value="ECO:0007669"/>
    <property type="project" value="TreeGrafter"/>
</dbReference>
<evidence type="ECO:0000256" key="5">
    <source>
        <dbReference type="ARBA" id="ARBA00050358"/>
    </source>
</evidence>
<name>A0A9Q0F9E1_9ROSI</name>
<evidence type="ECO:0000256" key="4">
    <source>
        <dbReference type="ARBA" id="ARBA00050262"/>
    </source>
</evidence>
<comment type="catalytic activity">
    <reaction evidence="9">
        <text>acrolein + hydrogen cyanide = (2S)-2-hydroxybut-3-enenitrile</text>
        <dbReference type="Rhea" id="RHEA:77411"/>
        <dbReference type="ChEBI" id="CHEBI:15368"/>
        <dbReference type="ChEBI" id="CHEBI:18407"/>
        <dbReference type="ChEBI" id="CHEBI:197356"/>
    </reaction>
</comment>
<evidence type="ECO:0000259" key="21">
    <source>
        <dbReference type="Pfam" id="PF00561"/>
    </source>
</evidence>
<dbReference type="GO" id="GO:0009696">
    <property type="term" value="P:salicylic acid metabolic process"/>
    <property type="evidence" value="ECO:0007669"/>
    <property type="project" value="TreeGrafter"/>
</dbReference>
<evidence type="ECO:0000259" key="22">
    <source>
        <dbReference type="Pfam" id="PF12697"/>
    </source>
</evidence>
<keyword evidence="24" id="KW-1185">Reference proteome</keyword>
<dbReference type="InterPro" id="IPR045889">
    <property type="entry name" value="MES/HNL"/>
</dbReference>
<dbReference type="EMBL" id="JAKUCV010006447">
    <property type="protein sequence ID" value="KAJ4827276.1"/>
    <property type="molecule type" value="Genomic_DNA"/>
</dbReference>
<evidence type="ECO:0000256" key="6">
    <source>
        <dbReference type="ARBA" id="ARBA00050608"/>
    </source>
</evidence>
<comment type="catalytic activity">
    <reaction evidence="7">
        <text>butan-2-one + hydrogen cyanide = 2-hydroxy-2-methylbutanenitrile</text>
        <dbReference type="Rhea" id="RHEA:77467"/>
        <dbReference type="ChEBI" id="CHEBI:18407"/>
        <dbReference type="ChEBI" id="CHEBI:28398"/>
        <dbReference type="ChEBI" id="CHEBI:60954"/>
    </reaction>
    <physiologicalReaction direction="right-to-left" evidence="7">
        <dbReference type="Rhea" id="RHEA:77469"/>
    </physiologicalReaction>
</comment>
<evidence type="ECO:0000313" key="23">
    <source>
        <dbReference type="EMBL" id="KAJ4827276.1"/>
    </source>
</evidence>
<dbReference type="Pfam" id="PF00561">
    <property type="entry name" value="Abhydrolase_1"/>
    <property type="match status" value="1"/>
</dbReference>
<evidence type="ECO:0000256" key="11">
    <source>
        <dbReference type="ARBA" id="ARBA00052511"/>
    </source>
</evidence>
<feature type="domain" description="AB hydrolase-1" evidence="21">
    <location>
        <begin position="266"/>
        <end position="373"/>
    </location>
</feature>
<reference evidence="23" key="1">
    <citation type="submission" date="2022-02" db="EMBL/GenBank/DDBJ databases">
        <authorList>
            <person name="Henning P.M."/>
            <person name="McCubbin A.G."/>
            <person name="Shore J.S."/>
        </authorList>
    </citation>
    <scope>NUCLEOTIDE SEQUENCE</scope>
    <source>
        <strain evidence="23">F60SS</strain>
        <tissue evidence="23">Leaves</tissue>
    </source>
</reference>
<comment type="similarity">
    <text evidence="15">Belongs to the AB hydrolase superfamily. Hydroxynitrile lyase family.</text>
</comment>
<dbReference type="FunFam" id="3.40.50.1820:FF:000051">
    <property type="entry name" value="(S)-hydroxynitrile lyase"/>
    <property type="match status" value="3"/>
</dbReference>
<dbReference type="GO" id="GO:0080030">
    <property type="term" value="F:methyl indole-3-acetate esterase activity"/>
    <property type="evidence" value="ECO:0007669"/>
    <property type="project" value="TreeGrafter"/>
</dbReference>
<accession>A0A9Q0F9E1</accession>
<comment type="catalytic activity">
    <reaction evidence="12">
        <text>2,2-dimethylpropanal + hydrogen cyanide = (2S)-2-hydroxy-3,3-dimethylbutanenitrile</text>
        <dbReference type="Rhea" id="RHEA:77407"/>
        <dbReference type="ChEBI" id="CHEBI:18407"/>
        <dbReference type="ChEBI" id="CHEBI:141557"/>
        <dbReference type="ChEBI" id="CHEBI:197355"/>
    </reaction>
</comment>
<comment type="catalytic activity">
    <reaction evidence="8">
        <text>a disubstituted aliphatic (S)-hydroxynitrile = a ketone + hydrogen cyanide</text>
        <dbReference type="Rhea" id="RHEA:56592"/>
        <dbReference type="ChEBI" id="CHEBI:17087"/>
        <dbReference type="ChEBI" id="CHEBI:18407"/>
        <dbReference type="ChEBI" id="CHEBI:140597"/>
        <dbReference type="EC" id="4.1.2.47"/>
    </reaction>
</comment>
<comment type="catalytic activity">
    <reaction evidence="4">
        <text>2-hydroxy-2-methylpropanenitrile = acetone + hydrogen cyanide</text>
        <dbReference type="Rhea" id="RHEA:11932"/>
        <dbReference type="ChEBI" id="CHEBI:15347"/>
        <dbReference type="ChEBI" id="CHEBI:15348"/>
        <dbReference type="ChEBI" id="CHEBI:18407"/>
    </reaction>
    <physiologicalReaction direction="left-to-right" evidence="4">
        <dbReference type="Rhea" id="RHEA:11933"/>
    </physiologicalReaction>
</comment>
<proteinExistence type="inferred from homology"/>
<evidence type="ECO:0000256" key="7">
    <source>
        <dbReference type="ARBA" id="ARBA00051647"/>
    </source>
</evidence>
<dbReference type="SUPFAM" id="SSF53474">
    <property type="entry name" value="alpha/beta-Hydrolases"/>
    <property type="match status" value="4"/>
</dbReference>
<keyword evidence="1" id="KW-0456">Lyase</keyword>
<comment type="catalytic activity">
    <reaction evidence="6">
        <text>formylthiophene + hydrogen cyanide = (2R)-2-hydroxy-2-(thiophen-2-yl)acetonitrile</text>
        <dbReference type="Rhea" id="RHEA:77455"/>
        <dbReference type="ChEBI" id="CHEBI:18407"/>
        <dbReference type="ChEBI" id="CHEBI:87301"/>
        <dbReference type="ChEBI" id="CHEBI:197332"/>
    </reaction>
</comment>
<feature type="domain" description="AB hydrolase-1" evidence="22">
    <location>
        <begin position="740"/>
        <end position="926"/>
    </location>
</feature>
<comment type="catalytic activity">
    <reaction evidence="2">
        <text>4-methoxybenzaldehyde + hydrogen cyanide = (2S)-2-hydroxy-2-(4-methoxyphenyl)acetonitrile</text>
        <dbReference type="Rhea" id="RHEA:77447"/>
        <dbReference type="ChEBI" id="CHEBI:18407"/>
        <dbReference type="ChEBI" id="CHEBI:28235"/>
        <dbReference type="ChEBI" id="CHEBI:197328"/>
    </reaction>
</comment>
<dbReference type="Gene3D" id="3.40.50.1820">
    <property type="entry name" value="alpha/beta hydrolase"/>
    <property type="match status" value="5"/>
</dbReference>
<evidence type="ECO:0000256" key="19">
    <source>
        <dbReference type="ARBA" id="ARBA00078291"/>
    </source>
</evidence>
<dbReference type="InterPro" id="IPR029058">
    <property type="entry name" value="AB_hydrolase_fold"/>
</dbReference>
<evidence type="ECO:0000256" key="18">
    <source>
        <dbReference type="ARBA" id="ARBA00076040"/>
    </source>
</evidence>
<evidence type="ECO:0000256" key="17">
    <source>
        <dbReference type="ARBA" id="ARBA00069221"/>
    </source>
</evidence>
<evidence type="ECO:0000256" key="8">
    <source>
        <dbReference type="ARBA" id="ARBA00051735"/>
    </source>
</evidence>
<comment type="catalytic activity">
    <reaction evidence="11">
        <text>3-formylthiophene + hydrogen cyanide = (2S)-2-hydroxy-2-(thiophen-3-yl)acetonitrile</text>
        <dbReference type="Rhea" id="RHEA:77459"/>
        <dbReference type="ChEBI" id="CHEBI:18407"/>
        <dbReference type="ChEBI" id="CHEBI:87611"/>
        <dbReference type="ChEBI" id="CHEBI:197333"/>
    </reaction>
</comment>
<dbReference type="GO" id="GO:0009694">
    <property type="term" value="P:jasmonic acid metabolic process"/>
    <property type="evidence" value="ECO:0007669"/>
    <property type="project" value="TreeGrafter"/>
</dbReference>
<dbReference type="Proteomes" id="UP001141552">
    <property type="component" value="Unassembled WGS sequence"/>
</dbReference>
<evidence type="ECO:0000256" key="15">
    <source>
        <dbReference type="ARBA" id="ARBA00060885"/>
    </source>
</evidence>
<evidence type="ECO:0000256" key="20">
    <source>
        <dbReference type="ARBA" id="ARBA00079794"/>
    </source>
</evidence>
<evidence type="ECO:0000313" key="24">
    <source>
        <dbReference type="Proteomes" id="UP001141552"/>
    </source>
</evidence>
<dbReference type="GO" id="GO:0047606">
    <property type="term" value="F:(S)-hydroxynitrile lyase activity"/>
    <property type="evidence" value="ECO:0007669"/>
    <property type="project" value="UniProtKB-EC"/>
</dbReference>
<gene>
    <name evidence="23" type="ORF">Tsubulata_031184</name>
</gene>
<comment type="catalytic activity">
    <reaction evidence="10">
        <text>2-methylpropanal + hydrogen cyanide = (2S)-2-hydroxy-3-methylbutanenitrile</text>
        <dbReference type="Rhea" id="RHEA:77403"/>
        <dbReference type="ChEBI" id="CHEBI:18407"/>
        <dbReference type="ChEBI" id="CHEBI:48943"/>
        <dbReference type="ChEBI" id="CHEBI:197354"/>
    </reaction>
</comment>
<dbReference type="AlphaFoldDB" id="A0A9Q0F9E1"/>
<evidence type="ECO:0000256" key="16">
    <source>
        <dbReference type="ARBA" id="ARBA00066572"/>
    </source>
</evidence>
<dbReference type="PANTHER" id="PTHR10992:SF1066">
    <property type="entry name" value="METHYL JASMONATE ESTERASE 1"/>
    <property type="match status" value="1"/>
</dbReference>
<dbReference type="PANTHER" id="PTHR10992">
    <property type="entry name" value="METHYLESTERASE FAMILY MEMBER"/>
    <property type="match status" value="1"/>
</dbReference>
<dbReference type="EC" id="4.1.2.47" evidence="16"/>
<dbReference type="Pfam" id="PF12697">
    <property type="entry name" value="Abhydrolase_6"/>
    <property type="match status" value="3"/>
</dbReference>
<evidence type="ECO:0000256" key="3">
    <source>
        <dbReference type="ARBA" id="ARBA00050241"/>
    </source>
</evidence>
<feature type="domain" description="AB hydrolase-1" evidence="22">
    <location>
        <begin position="478"/>
        <end position="700"/>
    </location>
</feature>
<reference evidence="23" key="2">
    <citation type="journal article" date="2023" name="Plants (Basel)">
        <title>Annotation of the Turnera subulata (Passifloraceae) Draft Genome Reveals the S-Locus Evolved after the Divergence of Turneroideae from Passifloroideae in a Stepwise Manner.</title>
        <authorList>
            <person name="Henning P.M."/>
            <person name="Roalson E.H."/>
            <person name="Mir W."/>
            <person name="McCubbin A.G."/>
            <person name="Shore J.S."/>
        </authorList>
    </citation>
    <scope>NUCLEOTIDE SEQUENCE</scope>
    <source>
        <strain evidence="23">F60SS</strain>
    </source>
</reference>
<evidence type="ECO:0000256" key="1">
    <source>
        <dbReference type="ARBA" id="ARBA00023239"/>
    </source>
</evidence>
<evidence type="ECO:0000256" key="9">
    <source>
        <dbReference type="ARBA" id="ARBA00051977"/>
    </source>
</evidence>
<evidence type="ECO:0000256" key="2">
    <source>
        <dbReference type="ARBA" id="ARBA00050104"/>
    </source>
</evidence>
<comment type="catalytic activity">
    <reaction evidence="13">
        <text>cyclohexanecarbaldehyde + hydrogen cyanide = (2S)-2-cyclohexyl-2-hydroxyacetonitrile</text>
        <dbReference type="Rhea" id="RHEA:77423"/>
        <dbReference type="ChEBI" id="CHEBI:18407"/>
        <dbReference type="ChEBI" id="CHEBI:197359"/>
        <dbReference type="ChEBI" id="CHEBI:197360"/>
    </reaction>
</comment>
<feature type="domain" description="AB hydrolase-1" evidence="22">
    <location>
        <begin position="19"/>
        <end position="243"/>
    </location>
</feature>
<comment type="catalytic activity">
    <reaction evidence="3">
        <text>a monosubstituted aliphatic (S)-hydroxynitrile = an aldehyde + hydrogen cyanide</text>
        <dbReference type="Rhea" id="RHEA:56588"/>
        <dbReference type="ChEBI" id="CHEBI:17478"/>
        <dbReference type="ChEBI" id="CHEBI:18407"/>
        <dbReference type="ChEBI" id="CHEBI:140596"/>
        <dbReference type="EC" id="4.1.2.47"/>
    </reaction>
</comment>
<dbReference type="GO" id="GO:0080031">
    <property type="term" value="F:methyl salicylate esterase activity"/>
    <property type="evidence" value="ECO:0007669"/>
    <property type="project" value="TreeGrafter"/>
</dbReference>
<evidence type="ECO:0000256" key="10">
    <source>
        <dbReference type="ARBA" id="ARBA00052033"/>
    </source>
</evidence>
<protein>
    <recommendedName>
        <fullName evidence="17">(S)-hydroxynitrile lyase</fullName>
        <ecNumber evidence="16">4.1.2.47</ecNumber>
    </recommendedName>
    <alternativeName>
        <fullName evidence="18">2-hydroxy-2-methylpropanenitrile lyase</fullName>
    </alternativeName>
    <alternativeName>
        <fullName evidence="19">Acetone cyanohydrin lyase</fullName>
    </alternativeName>
    <alternativeName>
        <fullName evidence="20">Hydroxynitrile lyase</fullName>
    </alternativeName>
</protein>
<organism evidence="23 24">
    <name type="scientific">Turnera subulata</name>
    <dbReference type="NCBI Taxonomy" id="218843"/>
    <lineage>
        <taxon>Eukaryota</taxon>
        <taxon>Viridiplantae</taxon>
        <taxon>Streptophyta</taxon>
        <taxon>Embryophyta</taxon>
        <taxon>Tracheophyta</taxon>
        <taxon>Spermatophyta</taxon>
        <taxon>Magnoliopsida</taxon>
        <taxon>eudicotyledons</taxon>
        <taxon>Gunneridae</taxon>
        <taxon>Pentapetalae</taxon>
        <taxon>rosids</taxon>
        <taxon>fabids</taxon>
        <taxon>Malpighiales</taxon>
        <taxon>Passifloraceae</taxon>
        <taxon>Turnera</taxon>
    </lineage>
</organism>